<dbReference type="InterPro" id="IPR006657">
    <property type="entry name" value="MoPterin_dinucl-bd_dom"/>
</dbReference>
<accession>A0A2P7RSN7</accession>
<dbReference type="GO" id="GO:1990204">
    <property type="term" value="C:oxidoreductase complex"/>
    <property type="evidence" value="ECO:0007669"/>
    <property type="project" value="UniProtKB-ARBA"/>
</dbReference>
<dbReference type="PANTHER" id="PTHR43105">
    <property type="entry name" value="RESPIRATORY NITRATE REDUCTASE"/>
    <property type="match status" value="1"/>
</dbReference>
<dbReference type="GO" id="GO:0022904">
    <property type="term" value="P:respiratory electron transport chain"/>
    <property type="evidence" value="ECO:0007669"/>
    <property type="project" value="TreeGrafter"/>
</dbReference>
<keyword evidence="1" id="KW-0479">Metal-binding</keyword>
<keyword evidence="2" id="KW-0408">Iron</keyword>
<dbReference type="SUPFAM" id="SSF50692">
    <property type="entry name" value="ADC-like"/>
    <property type="match status" value="1"/>
</dbReference>
<evidence type="ECO:0000256" key="1">
    <source>
        <dbReference type="ARBA" id="ARBA00022723"/>
    </source>
</evidence>
<dbReference type="PANTHER" id="PTHR43105:SF10">
    <property type="entry name" value="NADH-QUINONE OXIDOREDUCTASE SUBUNIT G"/>
    <property type="match status" value="1"/>
</dbReference>
<dbReference type="AlphaFoldDB" id="A0A2P7RSN7"/>
<dbReference type="InterPro" id="IPR041632">
    <property type="entry name" value="AioA/IdrA_3Fe-4S"/>
</dbReference>
<evidence type="ECO:0000259" key="4">
    <source>
        <dbReference type="Pfam" id="PF00384"/>
    </source>
</evidence>
<evidence type="ECO:0000256" key="2">
    <source>
        <dbReference type="ARBA" id="ARBA00023004"/>
    </source>
</evidence>
<comment type="caution">
    <text evidence="7">The sequence shown here is derived from an EMBL/GenBank/DDBJ whole genome shotgun (WGS) entry which is preliminary data.</text>
</comment>
<dbReference type="Gene3D" id="3.30.200.200">
    <property type="match status" value="1"/>
</dbReference>
<dbReference type="Pfam" id="PF01568">
    <property type="entry name" value="Molydop_binding"/>
    <property type="match status" value="1"/>
</dbReference>
<dbReference type="OrthoDB" id="9816402at2"/>
<dbReference type="Proteomes" id="UP000240653">
    <property type="component" value="Unassembled WGS sequence"/>
</dbReference>
<evidence type="ECO:0000256" key="3">
    <source>
        <dbReference type="ARBA" id="ARBA00023014"/>
    </source>
</evidence>
<feature type="domain" description="Molybdopterin oxidoreductase" evidence="4">
    <location>
        <begin position="123"/>
        <end position="596"/>
    </location>
</feature>
<dbReference type="InterPro" id="IPR006656">
    <property type="entry name" value="Mopterin_OxRdtase"/>
</dbReference>
<protein>
    <submittedName>
        <fullName evidence="7">Arsenate reductase (Azurin) large subunit</fullName>
    </submittedName>
</protein>
<evidence type="ECO:0000313" key="8">
    <source>
        <dbReference type="Proteomes" id="UP000240653"/>
    </source>
</evidence>
<dbReference type="Gene3D" id="2.40.40.20">
    <property type="match status" value="1"/>
</dbReference>
<dbReference type="GO" id="GO:0051536">
    <property type="term" value="F:iron-sulfur cluster binding"/>
    <property type="evidence" value="ECO:0007669"/>
    <property type="project" value="UniProtKB-KW"/>
</dbReference>
<dbReference type="GO" id="GO:0043546">
    <property type="term" value="F:molybdopterin cofactor binding"/>
    <property type="evidence" value="ECO:0007669"/>
    <property type="project" value="InterPro"/>
</dbReference>
<dbReference type="Pfam" id="PF18465">
    <property type="entry name" value="Rieske_3"/>
    <property type="match status" value="1"/>
</dbReference>
<dbReference type="InterPro" id="IPR050123">
    <property type="entry name" value="Prok_molybdopt-oxidoreductase"/>
</dbReference>
<dbReference type="Pfam" id="PF00384">
    <property type="entry name" value="Molybdopterin"/>
    <property type="match status" value="1"/>
</dbReference>
<feature type="domain" description="Arsenite oxidase subunit AioA/Iodate reductase subunit IdrA 3Fe-4S cluster" evidence="6">
    <location>
        <begin position="24"/>
        <end position="119"/>
    </location>
</feature>
<dbReference type="InterPro" id="IPR009010">
    <property type="entry name" value="Asp_de-COase-like_dom_sf"/>
</dbReference>
<reference evidence="7 8" key="1">
    <citation type="submission" date="2018-03" db="EMBL/GenBank/DDBJ databases">
        <title>The draft genome of Mesorhizobium soli JCM 19897.</title>
        <authorList>
            <person name="Li L."/>
            <person name="Liu L."/>
            <person name="Liang L."/>
            <person name="Wang T."/>
            <person name="Zhang X."/>
        </authorList>
    </citation>
    <scope>NUCLEOTIDE SEQUENCE [LARGE SCALE GENOMIC DNA]</scope>
    <source>
        <strain evidence="7 8">JCM 19897</strain>
    </source>
</reference>
<dbReference type="Gene3D" id="3.40.228.10">
    <property type="entry name" value="Dimethylsulfoxide Reductase, domain 2"/>
    <property type="match status" value="1"/>
</dbReference>
<evidence type="ECO:0000313" key="7">
    <source>
        <dbReference type="EMBL" id="PSJ53209.1"/>
    </source>
</evidence>
<dbReference type="CDD" id="cd02756">
    <property type="entry name" value="MopB_Arsenite-Ox"/>
    <property type="match status" value="1"/>
</dbReference>
<keyword evidence="8" id="KW-1185">Reference proteome</keyword>
<dbReference type="GO" id="GO:0003954">
    <property type="term" value="F:NADH dehydrogenase activity"/>
    <property type="evidence" value="ECO:0007669"/>
    <property type="project" value="TreeGrafter"/>
</dbReference>
<sequence length="839" mass="92041">MAYKRQIDRLPIIPADAKVHNVVCHYCIVGCGYHAYSWDVNRQGGPAPDQNVFGVDLSQQQPAETDAWYSPSMYNIVKQDGRDVHMVIKPDKDCSVNSGLGSIRGARIAEMSYSRARNTQLQRLTDPLVWRYGQLQPTSWDDALDLVARVTARVVADKGEDALFVSAFDHGGAGGGYENTWGTGKLYFGAMKIKNIRIHNRPAYNSEVHGTRDMGVGELNNCYEDAELADTIVAVGTNALETQTNYFLNHWVPNLRGTSLDKKRQQLAGEPHGPALVIIVDPRRTPTVAVCEAEAGPKNVLHLQINSGTDLALFNALFTEIAAKGWIDQAFIDASTATEPGTGNASDPAHPAILTNFAAARDGNRISVEEAAKITGLAPDDIRKAASWIAEPKEGGARRRTMFSYEKGLIWGNDNYRTNGALVNIALATGNVGRPGGGVVRMGGHQEGYSRPSADFVGRPAPYVDKLLISGQGGVHHIWGCDHYKTTLNADAFKAAYKIRTDKVKDAMTRVAYGDRAAMVDAIVAAINDGGLFAVDVDIVPTKIGQACHVILPAATSGEMNLTSMNGERRMRLTERYMDPPGQAMPDCLIAARIANHMQRIFNELGKPEVAAKFDGFDWQTEEDAFMDGYHQHEKGGEHVTYERLRAMGTNGFQEPAVGLKEGKIVGTQRLYADGKFSTPDGRARFMHAEWRGLQAPGKQEQKDKYAFLINNGRTNHVWQSLYLDVQNELVMDRWPYPFIEMHPDDMAKIGVGQGDLVEVYNDSGSTQAMVYPTPTARPGETFMQFAHPMGVQGNVVDAGTSELVIPNYKQTWANIRKLADAPGGVQHLTFKSQQYKAG</sequence>
<dbReference type="Gene3D" id="3.40.50.740">
    <property type="match status" value="1"/>
</dbReference>
<name>A0A2P7RSN7_9HYPH</name>
<dbReference type="GO" id="GO:0046872">
    <property type="term" value="F:metal ion binding"/>
    <property type="evidence" value="ECO:0007669"/>
    <property type="project" value="UniProtKB-KW"/>
</dbReference>
<dbReference type="RefSeq" id="WP_106727326.1">
    <property type="nucleotide sequence ID" value="NZ_PXYL01000030.1"/>
</dbReference>
<dbReference type="EMBL" id="PXYL01000030">
    <property type="protein sequence ID" value="PSJ53209.1"/>
    <property type="molecule type" value="Genomic_DNA"/>
</dbReference>
<proteinExistence type="predicted"/>
<feature type="domain" description="Molybdopterin dinucleotide-binding" evidence="5">
    <location>
        <begin position="709"/>
        <end position="800"/>
    </location>
</feature>
<dbReference type="GO" id="GO:0016020">
    <property type="term" value="C:membrane"/>
    <property type="evidence" value="ECO:0007669"/>
    <property type="project" value="TreeGrafter"/>
</dbReference>
<dbReference type="InterPro" id="IPR014066">
    <property type="entry name" value="AioA/IdrA_lsu"/>
</dbReference>
<keyword evidence="3" id="KW-0411">Iron-sulfur</keyword>
<dbReference type="NCBIfam" id="TIGR02693">
    <property type="entry name" value="arsenite_ox_L"/>
    <property type="match status" value="1"/>
</dbReference>
<dbReference type="SUPFAM" id="SSF53706">
    <property type="entry name" value="Formate dehydrogenase/DMSO reductase, domains 1-3"/>
    <property type="match status" value="1"/>
</dbReference>
<evidence type="ECO:0000259" key="6">
    <source>
        <dbReference type="Pfam" id="PF18465"/>
    </source>
</evidence>
<gene>
    <name evidence="7" type="ORF">C7I85_28225</name>
</gene>
<organism evidence="7 8">
    <name type="scientific">Pseudaminobacter soli</name>
    <name type="common">ex Li et al. 2025</name>
    <dbReference type="NCBI Taxonomy" id="1295366"/>
    <lineage>
        <taxon>Bacteria</taxon>
        <taxon>Pseudomonadati</taxon>
        <taxon>Pseudomonadota</taxon>
        <taxon>Alphaproteobacteria</taxon>
        <taxon>Hyphomicrobiales</taxon>
        <taxon>Phyllobacteriaceae</taxon>
        <taxon>Pseudaminobacter</taxon>
    </lineage>
</organism>
<evidence type="ECO:0000259" key="5">
    <source>
        <dbReference type="Pfam" id="PF01568"/>
    </source>
</evidence>